<dbReference type="PANTHER" id="PTHR43828">
    <property type="entry name" value="ASPARAGINASE"/>
    <property type="match status" value="1"/>
</dbReference>
<feature type="repeat" description="ANK" evidence="3">
    <location>
        <begin position="417"/>
        <end position="449"/>
    </location>
</feature>
<reference evidence="7 8" key="1">
    <citation type="submission" date="2019-03" db="EMBL/GenBank/DDBJ databases">
        <title>Sequencing 23 genomes of Wallemia ichthyophaga.</title>
        <authorList>
            <person name="Gostincar C."/>
        </authorList>
    </citation>
    <scope>NUCLEOTIDE SEQUENCE [LARGE SCALE GENOMIC DNA]</scope>
    <source>
        <strain evidence="7 8">EXF-5753</strain>
    </source>
</reference>
<evidence type="ECO:0000256" key="5">
    <source>
        <dbReference type="SAM" id="MobiDB-lite"/>
    </source>
</evidence>
<dbReference type="SUPFAM" id="SSF54616">
    <property type="entry name" value="DNA-binding domain of Mlu1-box binding protein MBP1"/>
    <property type="match status" value="1"/>
</dbReference>
<sequence>MGDNGETNGEINTQGLQAAPSLQNSLNASNINNHLDTKARASTPPPGTSIFSSSVPTQSTPAGLGISGSVGDGAGGLGTQLSFYPATAATASQSQSIPMGTGTPHLSSHSQTIQPTPLASPETPAPPPSKKSMTAGASTKPAPRIYSAVYSGVGVYEAMIRGIAVMRRRADGYMNATQILKVAGVDKGRRTKILEKEILAGLHEKIQGGYGKYQGTWIPFERGRELAVAHNCDHILAPIFDFNPSAITSAGGRTAKSPNKRGRPQNEALVGRSGGGGGPSQGNAHMHPNAQAGQAYAQASGQGHFSPGLQVHHNSLVNLHNARTSGIYVGGTDDPNDDGLGRKEKLPGSTNTSNSVSHAKKPYQPPQGTSAHILTRTQHSLTALFQNASGSDTMPDSIAILDTTNGALHPDLAIDELGHTALHWAASLGRIANVHHLLTKGADAARGNIAGESALERSVLVNDNYDKKTFTQLLQALGHSIRVIDKTGRSILHHIALISAVAGRAPSARYYMEHLLEYIAKYENGDFKSIVDLQDEHGDTALNISARVGNRHLVKMLVDAGANKTVVNKLGLKASDFGVEDEVSFEMDNYVDISLNIDSLQSLNAVSADEVLANLQPPPPINVDSSASVLERLQGVIGGLTNQFNEETADKNKLLFEIQADLKQHSHELADVRKEIRYWENKATQMAELDQKIKNVTEAIESEGVGVWSLLNKDDDKRGGEAMQGVESTTKANEIDIPQDDTQESLIQLRKLHKWMEGTQQLTEQRVASIDGQSASKEVKYKSIVSVCTGVPLPEVEGMLAQLLEAMESDANADLNKVNEFLAMEA</sequence>
<comment type="caution">
    <text evidence="7">The sequence shown here is derived from an EMBL/GenBank/DDBJ whole genome shotgun (WGS) entry which is preliminary data.</text>
</comment>
<dbReference type="GO" id="GO:0001228">
    <property type="term" value="F:DNA-binding transcription activator activity, RNA polymerase II-specific"/>
    <property type="evidence" value="ECO:0007669"/>
    <property type="project" value="UniProtKB-ARBA"/>
</dbReference>
<feature type="region of interest" description="Disordered" evidence="5">
    <location>
        <begin position="94"/>
        <end position="138"/>
    </location>
</feature>
<organism evidence="7 8">
    <name type="scientific">Wallemia hederae</name>
    <dbReference type="NCBI Taxonomy" id="1540922"/>
    <lineage>
        <taxon>Eukaryota</taxon>
        <taxon>Fungi</taxon>
        <taxon>Dikarya</taxon>
        <taxon>Basidiomycota</taxon>
        <taxon>Wallemiomycotina</taxon>
        <taxon>Wallemiomycetes</taxon>
        <taxon>Wallemiales</taxon>
        <taxon>Wallemiaceae</taxon>
        <taxon>Wallemia</taxon>
    </lineage>
</organism>
<evidence type="ECO:0000256" key="3">
    <source>
        <dbReference type="PROSITE-ProRule" id="PRU00023"/>
    </source>
</evidence>
<dbReference type="InterPro" id="IPR002110">
    <property type="entry name" value="Ankyrin_rpt"/>
</dbReference>
<evidence type="ECO:0000259" key="6">
    <source>
        <dbReference type="PROSITE" id="PS51299"/>
    </source>
</evidence>
<keyword evidence="2 3" id="KW-0040">ANK repeat</keyword>
<dbReference type="Pfam" id="PF04383">
    <property type="entry name" value="KilA-N"/>
    <property type="match status" value="1"/>
</dbReference>
<dbReference type="OrthoDB" id="6718656at2759"/>
<dbReference type="InterPro" id="IPR051642">
    <property type="entry name" value="SWI6-like"/>
</dbReference>
<feature type="region of interest" description="Disordered" evidence="5">
    <location>
        <begin position="250"/>
        <end position="288"/>
    </location>
</feature>
<dbReference type="AlphaFoldDB" id="A0A4V4LTN2"/>
<dbReference type="Proteomes" id="UP000310189">
    <property type="component" value="Unassembled WGS sequence"/>
</dbReference>
<protein>
    <recommendedName>
        <fullName evidence="6">HTH APSES-type domain-containing protein</fullName>
    </recommendedName>
</protein>
<keyword evidence="1" id="KW-0677">Repeat</keyword>
<gene>
    <name evidence="7" type="ORF">E3P99_01696</name>
</gene>
<accession>A0A4V4LTN2</accession>
<dbReference type="FunFam" id="3.10.260.10:FF:000001">
    <property type="entry name" value="APSES transcription factor (MbpA)"/>
    <property type="match status" value="1"/>
</dbReference>
<dbReference type="InterPro" id="IPR036887">
    <property type="entry name" value="HTH_APSES_sf"/>
</dbReference>
<feature type="compositionally biased region" description="Polar residues" evidence="5">
    <location>
        <begin position="1"/>
        <end position="34"/>
    </location>
</feature>
<evidence type="ECO:0000256" key="4">
    <source>
        <dbReference type="SAM" id="Coils"/>
    </source>
</evidence>
<dbReference type="GO" id="GO:0030907">
    <property type="term" value="C:MBF transcription complex"/>
    <property type="evidence" value="ECO:0007669"/>
    <property type="project" value="TreeGrafter"/>
</dbReference>
<evidence type="ECO:0000313" key="7">
    <source>
        <dbReference type="EMBL" id="TIA90143.1"/>
    </source>
</evidence>
<keyword evidence="8" id="KW-1185">Reference proteome</keyword>
<dbReference type="PROSITE" id="PS51299">
    <property type="entry name" value="HTH_APSES"/>
    <property type="match status" value="1"/>
</dbReference>
<feature type="region of interest" description="Disordered" evidence="5">
    <location>
        <begin position="1"/>
        <end position="67"/>
    </location>
</feature>
<dbReference type="PANTHER" id="PTHR43828:SF3">
    <property type="entry name" value="CHROMO DOMAIN-CONTAINING PROTEIN"/>
    <property type="match status" value="1"/>
</dbReference>
<feature type="domain" description="HTH APSES-type" evidence="6">
    <location>
        <begin position="145"/>
        <end position="251"/>
    </location>
</feature>
<dbReference type="SUPFAM" id="SSF48403">
    <property type="entry name" value="Ankyrin repeat"/>
    <property type="match status" value="1"/>
</dbReference>
<dbReference type="Gene3D" id="1.25.40.20">
    <property type="entry name" value="Ankyrin repeat-containing domain"/>
    <property type="match status" value="1"/>
</dbReference>
<feature type="repeat" description="ANK" evidence="3">
    <location>
        <begin position="537"/>
        <end position="569"/>
    </location>
</feature>
<dbReference type="SMART" id="SM01252">
    <property type="entry name" value="KilA-N"/>
    <property type="match status" value="1"/>
</dbReference>
<dbReference type="GO" id="GO:0033309">
    <property type="term" value="C:SBF transcription complex"/>
    <property type="evidence" value="ECO:0007669"/>
    <property type="project" value="TreeGrafter"/>
</dbReference>
<proteinExistence type="predicted"/>
<keyword evidence="4" id="KW-0175">Coiled coil</keyword>
<dbReference type="InterPro" id="IPR036770">
    <property type="entry name" value="Ankyrin_rpt-contain_sf"/>
</dbReference>
<dbReference type="PROSITE" id="PS50088">
    <property type="entry name" value="ANK_REPEAT"/>
    <property type="match status" value="2"/>
</dbReference>
<feature type="compositionally biased region" description="Polar residues" evidence="5">
    <location>
        <begin position="49"/>
        <end position="61"/>
    </location>
</feature>
<feature type="compositionally biased region" description="Polar residues" evidence="5">
    <location>
        <begin position="348"/>
        <end position="357"/>
    </location>
</feature>
<dbReference type="InterPro" id="IPR018004">
    <property type="entry name" value="KilA/APSES_HTH"/>
</dbReference>
<evidence type="ECO:0000313" key="8">
    <source>
        <dbReference type="Proteomes" id="UP000310189"/>
    </source>
</evidence>
<feature type="coiled-coil region" evidence="4">
    <location>
        <begin position="655"/>
        <end position="682"/>
    </location>
</feature>
<dbReference type="SMART" id="SM00248">
    <property type="entry name" value="ANK"/>
    <property type="match status" value="2"/>
</dbReference>
<evidence type="ECO:0000256" key="2">
    <source>
        <dbReference type="ARBA" id="ARBA00023043"/>
    </source>
</evidence>
<name>A0A4V4LTN2_9BASI</name>
<dbReference type="GO" id="GO:0003677">
    <property type="term" value="F:DNA binding"/>
    <property type="evidence" value="ECO:0007669"/>
    <property type="project" value="InterPro"/>
</dbReference>
<feature type="region of interest" description="Disordered" evidence="5">
    <location>
        <begin position="328"/>
        <end position="370"/>
    </location>
</feature>
<evidence type="ECO:0000256" key="1">
    <source>
        <dbReference type="ARBA" id="ARBA00022737"/>
    </source>
</evidence>
<dbReference type="PROSITE" id="PS50297">
    <property type="entry name" value="ANK_REP_REGION"/>
    <property type="match status" value="2"/>
</dbReference>
<dbReference type="Pfam" id="PF00023">
    <property type="entry name" value="Ank"/>
    <property type="match status" value="2"/>
</dbReference>
<feature type="compositionally biased region" description="Polar residues" evidence="5">
    <location>
        <begin position="104"/>
        <end position="114"/>
    </location>
</feature>
<dbReference type="EMBL" id="SPNW01000021">
    <property type="protein sequence ID" value="TIA90143.1"/>
    <property type="molecule type" value="Genomic_DNA"/>
</dbReference>
<dbReference type="InterPro" id="IPR003163">
    <property type="entry name" value="Tscrpt_reg_HTH_APSES-type"/>
</dbReference>
<dbReference type="Gene3D" id="3.10.260.10">
    <property type="entry name" value="Transcription regulator HTH, APSES-type DNA-binding domain"/>
    <property type="match status" value="1"/>
</dbReference>